<reference evidence="1 2" key="1">
    <citation type="submission" date="2024-02" db="EMBL/GenBank/DDBJ databases">
        <title>De novo assembly and annotation of 12 fungi associated with fruit tree decline syndrome in Ontario, Canada.</title>
        <authorList>
            <person name="Sulman M."/>
            <person name="Ellouze W."/>
            <person name="Ilyukhin E."/>
        </authorList>
    </citation>
    <scope>NUCLEOTIDE SEQUENCE [LARGE SCALE GENOMIC DNA]</scope>
    <source>
        <strain evidence="1 2">FDS-637</strain>
    </source>
</reference>
<organism evidence="1 2">
    <name type="scientific">Diplodia seriata</name>
    <dbReference type="NCBI Taxonomy" id="420778"/>
    <lineage>
        <taxon>Eukaryota</taxon>
        <taxon>Fungi</taxon>
        <taxon>Dikarya</taxon>
        <taxon>Ascomycota</taxon>
        <taxon>Pezizomycotina</taxon>
        <taxon>Dothideomycetes</taxon>
        <taxon>Dothideomycetes incertae sedis</taxon>
        <taxon>Botryosphaeriales</taxon>
        <taxon>Botryosphaeriaceae</taxon>
        <taxon>Diplodia</taxon>
    </lineage>
</organism>
<evidence type="ECO:0000313" key="1">
    <source>
        <dbReference type="EMBL" id="KAL0264249.1"/>
    </source>
</evidence>
<evidence type="ECO:0000313" key="2">
    <source>
        <dbReference type="Proteomes" id="UP001430584"/>
    </source>
</evidence>
<protein>
    <submittedName>
        <fullName evidence="1">Uncharacterized protein</fullName>
    </submittedName>
</protein>
<accession>A0ABR3CTK9</accession>
<gene>
    <name evidence="1" type="ORF">SLS55_000196</name>
</gene>
<dbReference type="RefSeq" id="XP_066636989.1">
    <property type="nucleotide sequence ID" value="XM_066771710.1"/>
</dbReference>
<sequence>MDPEIRRIWSLSVGTARTSLGVADNGKGVWATLTEDGEVEYRLEDGRLIAPDQFSYHSTSIKVTLREKLVPLRERYIVSQRQQAKVCEANKLYKILKEAHMTGVLSESELIEISRDIRLLYTGYAICGIHRILDGRSLHSETKNLLPEKYLVKREAAFELFEKLQTRYPEAGAILNPYAVARAAGYCKLFQRSFLDSFPDDQVTESFYLDVFILRACEIFWGPPVPGNSDGFATRLRCEENGMTQPAEPLIKELIEQGELDTPAWMTEEFMTDQKPVLTTKEQVQMLTTLSLLFSSIPETALQNAVQDASWSENKEAEAKIFLGPKVCTPGWRDGRLSRSTHTGNDDAAHDLDSIYPHVRRLPPYRVYYDYIQKLIPYQSTALSSNLARMLKASIPNPAAFKKWKDAIDECIAKKNFQIPPDVWARFKQHFPLEPQPEIVETMTDE</sequence>
<dbReference type="Proteomes" id="UP001430584">
    <property type="component" value="Unassembled WGS sequence"/>
</dbReference>
<name>A0ABR3CTK9_9PEZI</name>
<keyword evidence="2" id="KW-1185">Reference proteome</keyword>
<proteinExistence type="predicted"/>
<dbReference type="EMBL" id="JAJVCZ030000001">
    <property type="protein sequence ID" value="KAL0264249.1"/>
    <property type="molecule type" value="Genomic_DNA"/>
</dbReference>
<comment type="caution">
    <text evidence="1">The sequence shown here is derived from an EMBL/GenBank/DDBJ whole genome shotgun (WGS) entry which is preliminary data.</text>
</comment>
<dbReference type="GeneID" id="92004281"/>